<dbReference type="Gene3D" id="3.60.15.10">
    <property type="entry name" value="Ribonuclease Z/Hydroxyacylglutathione hydrolase-like"/>
    <property type="match status" value="1"/>
</dbReference>
<feature type="domain" description="ODP" evidence="1">
    <location>
        <begin position="26"/>
        <end position="157"/>
    </location>
</feature>
<dbReference type="Proteomes" id="UP000264702">
    <property type="component" value="Unassembled WGS sequence"/>
</dbReference>
<protein>
    <submittedName>
        <fullName evidence="2">MBL fold metallo-hydrolase</fullName>
    </submittedName>
</protein>
<gene>
    <name evidence="2" type="ORF">D0Y96_07095</name>
</gene>
<dbReference type="InterPro" id="IPR036866">
    <property type="entry name" value="RibonucZ/Hydroxyglut_hydro"/>
</dbReference>
<name>A0A372ISF9_9BACT</name>
<dbReference type="Pfam" id="PF19583">
    <property type="entry name" value="ODP"/>
    <property type="match status" value="1"/>
</dbReference>
<dbReference type="InterPro" id="IPR045761">
    <property type="entry name" value="ODP_dom"/>
</dbReference>
<evidence type="ECO:0000313" key="2">
    <source>
        <dbReference type="EMBL" id="RFU17865.1"/>
    </source>
</evidence>
<keyword evidence="2" id="KW-0378">Hydrolase</keyword>
<dbReference type="OrthoDB" id="9807946at2"/>
<dbReference type="AlphaFoldDB" id="A0A372ISF9"/>
<dbReference type="EMBL" id="QVQT01000002">
    <property type="protein sequence ID" value="RFU17865.1"/>
    <property type="molecule type" value="Genomic_DNA"/>
</dbReference>
<organism evidence="2 3">
    <name type="scientific">Paracidobacterium acidisoli</name>
    <dbReference type="NCBI Taxonomy" id="2303751"/>
    <lineage>
        <taxon>Bacteria</taxon>
        <taxon>Pseudomonadati</taxon>
        <taxon>Acidobacteriota</taxon>
        <taxon>Terriglobia</taxon>
        <taxon>Terriglobales</taxon>
        <taxon>Acidobacteriaceae</taxon>
        <taxon>Paracidobacterium</taxon>
    </lineage>
</organism>
<comment type="caution">
    <text evidence="2">The sequence shown here is derived from an EMBL/GenBank/DDBJ whole genome shotgun (WGS) entry which is preliminary data.</text>
</comment>
<dbReference type="SUPFAM" id="SSF56281">
    <property type="entry name" value="Metallo-hydrolase/oxidoreductase"/>
    <property type="match status" value="1"/>
</dbReference>
<evidence type="ECO:0000259" key="1">
    <source>
        <dbReference type="Pfam" id="PF19583"/>
    </source>
</evidence>
<evidence type="ECO:0000313" key="3">
    <source>
        <dbReference type="Proteomes" id="UP000264702"/>
    </source>
</evidence>
<accession>A0A372ISF9</accession>
<dbReference type="RefSeq" id="WP_117298612.1">
    <property type="nucleotide sequence ID" value="NZ_QVQT02000002.1"/>
</dbReference>
<reference evidence="2 3" key="1">
    <citation type="submission" date="2018-08" db="EMBL/GenBank/DDBJ databases">
        <title>Acidipila sp. 4G-K13, an acidobacterium isolated from forest soil.</title>
        <authorList>
            <person name="Gao Z.-H."/>
            <person name="Qiu L.-H."/>
        </authorList>
    </citation>
    <scope>NUCLEOTIDE SEQUENCE [LARGE SCALE GENOMIC DNA]</scope>
    <source>
        <strain evidence="2 3">4G-K13</strain>
    </source>
</reference>
<proteinExistence type="predicted"/>
<keyword evidence="3" id="KW-1185">Reference proteome</keyword>
<dbReference type="GO" id="GO:0016787">
    <property type="term" value="F:hydrolase activity"/>
    <property type="evidence" value="ECO:0007669"/>
    <property type="project" value="UniProtKB-KW"/>
</dbReference>
<sequence length="243" mass="26499">MFTLSEIAPETYRISVFVPQINLAFNHFLVNDDEPLLFHAGLRGMFPLLREAVARVIDPAALRYIGFSHFESDEVGGLNEWLQIAPQAEAVCGLVGAMVSVNDYAIRTPKALAPEETLSTGRHRFRFLPTPHLPHGWDAGLLFEETNRTLFCSDLCVQGGDREPLATSGFIERCREDLIAGEGGPFAGATPYTHRTGDILRNLAGHQPQTLAVMHGSSYSGNGGQVLTELATVLREVLGPAES</sequence>